<evidence type="ECO:0000313" key="1">
    <source>
        <dbReference type="EMBL" id="GGV05477.1"/>
    </source>
</evidence>
<gene>
    <name evidence="1" type="ORF">GCM10010211_85430</name>
</gene>
<dbReference type="Proteomes" id="UP000654471">
    <property type="component" value="Unassembled WGS sequence"/>
</dbReference>
<dbReference type="RefSeq" id="WP_189308774.1">
    <property type="nucleotide sequence ID" value="NZ_BMRP01000111.1"/>
</dbReference>
<sequence length="95" mass="10382">MLPVLVRMVPAVHTTGSPLTPAVAEDIIWATADSRDCLEHLAVEGETRLLSIMFFVRAQDSEQARDMVGQLMNRVLSGAGHLAGWRLHECASVDL</sequence>
<dbReference type="EMBL" id="BMRP01000111">
    <property type="protein sequence ID" value="GGV05477.1"/>
    <property type="molecule type" value="Genomic_DNA"/>
</dbReference>
<accession>A0ABQ2VSV0</accession>
<organism evidence="1 2">
    <name type="scientific">Streptomyces albospinus</name>
    <dbReference type="NCBI Taxonomy" id="285515"/>
    <lineage>
        <taxon>Bacteria</taxon>
        <taxon>Bacillati</taxon>
        <taxon>Actinomycetota</taxon>
        <taxon>Actinomycetes</taxon>
        <taxon>Kitasatosporales</taxon>
        <taxon>Streptomycetaceae</taxon>
        <taxon>Streptomyces</taxon>
    </lineage>
</organism>
<keyword evidence="2" id="KW-1185">Reference proteome</keyword>
<name>A0ABQ2VSV0_9ACTN</name>
<reference evidence="2" key="1">
    <citation type="journal article" date="2019" name="Int. J. Syst. Evol. Microbiol.">
        <title>The Global Catalogue of Microorganisms (GCM) 10K type strain sequencing project: providing services to taxonomists for standard genome sequencing and annotation.</title>
        <authorList>
            <consortium name="The Broad Institute Genomics Platform"/>
            <consortium name="The Broad Institute Genome Sequencing Center for Infectious Disease"/>
            <person name="Wu L."/>
            <person name="Ma J."/>
        </authorList>
    </citation>
    <scope>NUCLEOTIDE SEQUENCE [LARGE SCALE GENOMIC DNA]</scope>
    <source>
        <strain evidence="2">JCM 3399</strain>
    </source>
</reference>
<proteinExistence type="predicted"/>
<protein>
    <submittedName>
        <fullName evidence="1">Uncharacterized protein</fullName>
    </submittedName>
</protein>
<evidence type="ECO:0000313" key="2">
    <source>
        <dbReference type="Proteomes" id="UP000654471"/>
    </source>
</evidence>
<comment type="caution">
    <text evidence="1">The sequence shown here is derived from an EMBL/GenBank/DDBJ whole genome shotgun (WGS) entry which is preliminary data.</text>
</comment>